<protein>
    <submittedName>
        <fullName evidence="1">Uncharacterized protein</fullName>
    </submittedName>
</protein>
<dbReference type="KEGG" id="pfla:Pflav_057150"/>
<dbReference type="RefSeq" id="WP_173039199.1">
    <property type="nucleotide sequence ID" value="NZ_AP022870.1"/>
</dbReference>
<evidence type="ECO:0000313" key="1">
    <source>
        <dbReference type="EMBL" id="BCB79305.1"/>
    </source>
</evidence>
<dbReference type="Proteomes" id="UP000502508">
    <property type="component" value="Chromosome"/>
</dbReference>
<dbReference type="AlphaFoldDB" id="A0A6F8XZQ2"/>
<sequence length="77" mass="8644">MNSTEDLANAMIDATLEGGPTDLPESLRVQRTTATNSKIKVRHGSAYEHFEQTGESKPGHEGMLHVYRWTMRTRVAE</sequence>
<keyword evidence="2" id="KW-1185">Reference proteome</keyword>
<dbReference type="Pfam" id="PF19450">
    <property type="entry name" value="DUF5988"/>
    <property type="match status" value="1"/>
</dbReference>
<dbReference type="InterPro" id="IPR046030">
    <property type="entry name" value="DUF5988"/>
</dbReference>
<accession>A0A6F8XZQ2</accession>
<name>A0A6F8XZQ2_9ACTN</name>
<dbReference type="EMBL" id="AP022870">
    <property type="protein sequence ID" value="BCB79305.1"/>
    <property type="molecule type" value="Genomic_DNA"/>
</dbReference>
<reference evidence="1 2" key="1">
    <citation type="submission" date="2020-03" db="EMBL/GenBank/DDBJ databases">
        <title>Whole genome shotgun sequence of Phytohabitans flavus NBRC 107702.</title>
        <authorList>
            <person name="Komaki H."/>
            <person name="Tamura T."/>
        </authorList>
    </citation>
    <scope>NUCLEOTIDE SEQUENCE [LARGE SCALE GENOMIC DNA]</scope>
    <source>
        <strain evidence="1 2">NBRC 107702</strain>
    </source>
</reference>
<proteinExistence type="predicted"/>
<evidence type="ECO:0000313" key="2">
    <source>
        <dbReference type="Proteomes" id="UP000502508"/>
    </source>
</evidence>
<organism evidence="1 2">
    <name type="scientific">Phytohabitans flavus</name>
    <dbReference type="NCBI Taxonomy" id="1076124"/>
    <lineage>
        <taxon>Bacteria</taxon>
        <taxon>Bacillati</taxon>
        <taxon>Actinomycetota</taxon>
        <taxon>Actinomycetes</taxon>
        <taxon>Micromonosporales</taxon>
        <taxon>Micromonosporaceae</taxon>
    </lineage>
</organism>
<reference evidence="1 2" key="2">
    <citation type="submission" date="2020-03" db="EMBL/GenBank/DDBJ databases">
        <authorList>
            <person name="Ichikawa N."/>
            <person name="Kimura A."/>
            <person name="Kitahashi Y."/>
            <person name="Uohara A."/>
        </authorList>
    </citation>
    <scope>NUCLEOTIDE SEQUENCE [LARGE SCALE GENOMIC DNA]</scope>
    <source>
        <strain evidence="1 2">NBRC 107702</strain>
    </source>
</reference>
<gene>
    <name evidence="1" type="ORF">Pflav_057150</name>
</gene>